<dbReference type="Proteomes" id="UP000055048">
    <property type="component" value="Unassembled WGS sequence"/>
</dbReference>
<dbReference type="AlphaFoldDB" id="A0A0V0TZK5"/>
<dbReference type="EMBL" id="JYDJ01000095">
    <property type="protein sequence ID" value="KRX44468.1"/>
    <property type="molecule type" value="Genomic_DNA"/>
</dbReference>
<comment type="caution">
    <text evidence="1">The sequence shown here is derived from an EMBL/GenBank/DDBJ whole genome shotgun (WGS) entry which is preliminary data.</text>
</comment>
<keyword evidence="2" id="KW-1185">Reference proteome</keyword>
<evidence type="ECO:0000313" key="2">
    <source>
        <dbReference type="Proteomes" id="UP000055048"/>
    </source>
</evidence>
<proteinExistence type="predicted"/>
<sequence>MFKEQPQRPHHCIAQISFKANVKRVSLACKFSCVHCLTIQREQSHQESKATFSHEAFTRSCLGYEFGDSDCMIRSEAKYQLKFRKAGKLASYLCKSGNKTY</sequence>
<gene>
    <name evidence="1" type="ORF">T05_9694</name>
</gene>
<accession>A0A0V0TZK5</accession>
<organism evidence="1 2">
    <name type="scientific">Trichinella murrelli</name>
    <dbReference type="NCBI Taxonomy" id="144512"/>
    <lineage>
        <taxon>Eukaryota</taxon>
        <taxon>Metazoa</taxon>
        <taxon>Ecdysozoa</taxon>
        <taxon>Nematoda</taxon>
        <taxon>Enoplea</taxon>
        <taxon>Dorylaimia</taxon>
        <taxon>Trichinellida</taxon>
        <taxon>Trichinellidae</taxon>
        <taxon>Trichinella</taxon>
    </lineage>
</organism>
<protein>
    <submittedName>
        <fullName evidence="1">Uncharacterized protein</fullName>
    </submittedName>
</protein>
<evidence type="ECO:0000313" key="1">
    <source>
        <dbReference type="EMBL" id="KRX44468.1"/>
    </source>
</evidence>
<reference evidence="1 2" key="1">
    <citation type="submission" date="2015-01" db="EMBL/GenBank/DDBJ databases">
        <title>Evolution of Trichinella species and genotypes.</title>
        <authorList>
            <person name="Korhonen P.K."/>
            <person name="Edoardo P."/>
            <person name="Giuseppe L.R."/>
            <person name="Gasser R.B."/>
        </authorList>
    </citation>
    <scope>NUCLEOTIDE SEQUENCE [LARGE SCALE GENOMIC DNA]</scope>
    <source>
        <strain evidence="1">ISS417</strain>
    </source>
</reference>
<name>A0A0V0TZK5_9BILA</name>